<keyword evidence="5" id="KW-1185">Reference proteome</keyword>
<dbReference type="Proteomes" id="UP001558613">
    <property type="component" value="Unassembled WGS sequence"/>
</dbReference>
<keyword evidence="2" id="KW-1133">Transmembrane helix</keyword>
<comment type="caution">
    <text evidence="4">The sequence shown here is derived from an EMBL/GenBank/DDBJ whole genome shotgun (WGS) entry which is preliminary data.</text>
</comment>
<feature type="compositionally biased region" description="Acidic residues" evidence="1">
    <location>
        <begin position="113"/>
        <end position="125"/>
    </location>
</feature>
<dbReference type="Pfam" id="PF13843">
    <property type="entry name" value="DDE_Tnp_1_7"/>
    <property type="match status" value="1"/>
</dbReference>
<feature type="region of interest" description="Disordered" evidence="1">
    <location>
        <begin position="109"/>
        <end position="130"/>
    </location>
</feature>
<dbReference type="InterPro" id="IPR029526">
    <property type="entry name" value="PGBD"/>
</dbReference>
<organism evidence="4 5">
    <name type="scientific">Cirrhinus molitorella</name>
    <name type="common">mud carp</name>
    <dbReference type="NCBI Taxonomy" id="172907"/>
    <lineage>
        <taxon>Eukaryota</taxon>
        <taxon>Metazoa</taxon>
        <taxon>Chordata</taxon>
        <taxon>Craniata</taxon>
        <taxon>Vertebrata</taxon>
        <taxon>Euteleostomi</taxon>
        <taxon>Actinopterygii</taxon>
        <taxon>Neopterygii</taxon>
        <taxon>Teleostei</taxon>
        <taxon>Ostariophysi</taxon>
        <taxon>Cypriniformes</taxon>
        <taxon>Cyprinidae</taxon>
        <taxon>Labeoninae</taxon>
        <taxon>Labeonini</taxon>
        <taxon>Cirrhinus</taxon>
    </lineage>
</organism>
<dbReference type="PANTHER" id="PTHR47272:SF1">
    <property type="entry name" value="PIGGYBAC TRANSPOSABLE ELEMENT-DERIVED PROTEIN 3-LIKE"/>
    <property type="match status" value="1"/>
</dbReference>
<evidence type="ECO:0000256" key="2">
    <source>
        <dbReference type="SAM" id="Phobius"/>
    </source>
</evidence>
<dbReference type="EMBL" id="JAYMGO010000004">
    <property type="protein sequence ID" value="KAL1276466.1"/>
    <property type="molecule type" value="Genomic_DNA"/>
</dbReference>
<keyword evidence="2" id="KW-0812">Transmembrane</keyword>
<evidence type="ECO:0000259" key="3">
    <source>
        <dbReference type="Pfam" id="PF13843"/>
    </source>
</evidence>
<name>A0ABR3NI56_9TELE</name>
<feature type="region of interest" description="Disordered" evidence="1">
    <location>
        <begin position="576"/>
        <end position="598"/>
    </location>
</feature>
<proteinExistence type="predicted"/>
<keyword evidence="2" id="KW-0472">Membrane</keyword>
<sequence length="656" mass="77166">MWLNVPFLSQNRARSTVPKPSQIRQPLLGQSWLTSGLPLPAHSRVSRHSAATGPIPLATWMSNRLEEEERKRKYLENVIDLIMDGNSSDLEQLEEEEDEDDEEWIPQAMHDDESSDSSDEEDYQEESVVHSSIEVEVPTTQVTIKKQSVKGNAKKKEYRWRKKQFEPPSVDFIASDEEGTEDRCNWTPYMYFKKFVTDEMLQEMAEQTNLYSVQKEGKSVNTTAKETEQVLGMYMHMGLVQMSCVRAYWEMETKLPAVCDVMSRDRFLKLLTLIHFQDNFSVSDDAKKDKLWKLRPWLQKLREQFLCIPPEECHAVDEIMVPFKGKSHLRVYMPAKPHKWGFKMWGRAGQSGFLYDFDVCQGAEHQEEKNQKWVLQEKYMRHQHFQQEKITRYLQTTTLHQHLKEREIHYIGTIRMNRMTNCTMMDEREMKKKGRGSTDFRVNQDNNIIVRWFDNKAVNLISSFVGTEPVGNVKRWDRKSKTHILVPRPAIVEAYNKFMGGVDLLDMLSALYKFSFRSRRWYMYIWWHTVTVAVINAWNLYRRDQKMLEPKMKTMALRRFQALVGASLTSAGKAKKFGRPLSCSDAAPSPPRKRSSCSVPLDVRRDAMDHFPTWETRQRCKHCTGNHFSHVYCEKCKVNLCLNKDRNCFRDYHKVK</sequence>
<evidence type="ECO:0000313" key="4">
    <source>
        <dbReference type="EMBL" id="KAL1276466.1"/>
    </source>
</evidence>
<accession>A0ABR3NI56</accession>
<dbReference type="PANTHER" id="PTHR47272">
    <property type="entry name" value="DDE_TNP_1_7 DOMAIN-CONTAINING PROTEIN"/>
    <property type="match status" value="1"/>
</dbReference>
<reference evidence="4 5" key="1">
    <citation type="submission" date="2023-09" db="EMBL/GenBank/DDBJ databases">
        <authorList>
            <person name="Wang M."/>
        </authorList>
    </citation>
    <scope>NUCLEOTIDE SEQUENCE [LARGE SCALE GENOMIC DNA]</scope>
    <source>
        <strain evidence="4">GT-2023</strain>
        <tissue evidence="4">Liver</tissue>
    </source>
</reference>
<evidence type="ECO:0000313" key="5">
    <source>
        <dbReference type="Proteomes" id="UP001558613"/>
    </source>
</evidence>
<evidence type="ECO:0000256" key="1">
    <source>
        <dbReference type="SAM" id="MobiDB-lite"/>
    </source>
</evidence>
<feature type="domain" description="PiggyBac transposable element-derived protein" evidence="3">
    <location>
        <begin position="187"/>
        <end position="538"/>
    </location>
</feature>
<gene>
    <name evidence="4" type="ORF">QQF64_036089</name>
</gene>
<protein>
    <recommendedName>
        <fullName evidence="3">PiggyBac transposable element-derived protein domain-containing protein</fullName>
    </recommendedName>
</protein>
<feature type="transmembrane region" description="Helical" evidence="2">
    <location>
        <begin position="521"/>
        <end position="541"/>
    </location>
</feature>